<name>A0A1F5P9B7_9BACT</name>
<dbReference type="Pfam" id="PF13277">
    <property type="entry name" value="YmdB"/>
    <property type="match status" value="1"/>
</dbReference>
<dbReference type="PANTHER" id="PTHR36303:SF1">
    <property type="entry name" value="2',3'-CYCLIC-NUCLEOTIDE 2'-PHOSPHODIESTERASE"/>
    <property type="match status" value="1"/>
</dbReference>
<dbReference type="InterPro" id="IPR029052">
    <property type="entry name" value="Metallo-depent_PP-like"/>
</dbReference>
<dbReference type="InterPro" id="IPR005235">
    <property type="entry name" value="YmdB-like"/>
</dbReference>
<dbReference type="PANTHER" id="PTHR36303">
    <property type="entry name" value="2',3'-CYCLIC-NUCLEOTIDE 2'-PHOSPHODIESTERASE"/>
    <property type="match status" value="1"/>
</dbReference>
<dbReference type="AlphaFoldDB" id="A0A1F5P9B7"/>
<feature type="active site" description="Proton donor" evidence="1">
    <location>
        <position position="72"/>
    </location>
</feature>
<dbReference type="Proteomes" id="UP000176786">
    <property type="component" value="Unassembled WGS sequence"/>
</dbReference>
<evidence type="ECO:0008006" key="4">
    <source>
        <dbReference type="Google" id="ProtNLM"/>
    </source>
</evidence>
<dbReference type="STRING" id="1817832.A3J48_02445"/>
<proteinExistence type="predicted"/>
<reference evidence="2 3" key="1">
    <citation type="journal article" date="2016" name="Nat. Commun.">
        <title>Thousands of microbial genomes shed light on interconnected biogeochemical processes in an aquifer system.</title>
        <authorList>
            <person name="Anantharaman K."/>
            <person name="Brown C.T."/>
            <person name="Hug L.A."/>
            <person name="Sharon I."/>
            <person name="Castelle C.J."/>
            <person name="Probst A.J."/>
            <person name="Thomas B.C."/>
            <person name="Singh A."/>
            <person name="Wilkins M.J."/>
            <person name="Karaoz U."/>
            <person name="Brodie E.L."/>
            <person name="Williams K.H."/>
            <person name="Hubbard S.S."/>
            <person name="Banfield J.F."/>
        </authorList>
    </citation>
    <scope>NUCLEOTIDE SEQUENCE [LARGE SCALE GENOMIC DNA]</scope>
</reference>
<comment type="caution">
    <text evidence="2">The sequence shown here is derived from an EMBL/GenBank/DDBJ whole genome shotgun (WGS) entry which is preliminary data.</text>
</comment>
<dbReference type="Gene3D" id="3.60.21.10">
    <property type="match status" value="1"/>
</dbReference>
<protein>
    <recommendedName>
        <fullName evidence="4">Metallophosphoesterase</fullName>
    </recommendedName>
</protein>
<gene>
    <name evidence="2" type="ORF">A3J48_02445</name>
</gene>
<accession>A0A1F5P9B7</accession>
<dbReference type="GO" id="GO:0004113">
    <property type="term" value="F:2',3'-cyclic-nucleotide 3'-phosphodiesterase activity"/>
    <property type="evidence" value="ECO:0007669"/>
    <property type="project" value="TreeGrafter"/>
</dbReference>
<evidence type="ECO:0000256" key="1">
    <source>
        <dbReference type="PIRSR" id="PIRSR004789-50"/>
    </source>
</evidence>
<dbReference type="SUPFAM" id="SSF56300">
    <property type="entry name" value="Metallo-dependent phosphatases"/>
    <property type="match status" value="1"/>
</dbReference>
<dbReference type="EMBL" id="MFES01000003">
    <property type="protein sequence ID" value="OGE86334.1"/>
    <property type="molecule type" value="Genomic_DNA"/>
</dbReference>
<evidence type="ECO:0000313" key="2">
    <source>
        <dbReference type="EMBL" id="OGE86334.1"/>
    </source>
</evidence>
<evidence type="ECO:0000313" key="3">
    <source>
        <dbReference type="Proteomes" id="UP000176786"/>
    </source>
</evidence>
<dbReference type="PIRSF" id="PIRSF004789">
    <property type="entry name" value="DR1281"/>
    <property type="match status" value="1"/>
</dbReference>
<organism evidence="2 3">
    <name type="scientific">Candidatus Doudnabacteria bacterium RIFCSPHIGHO2_02_FULL_46_11</name>
    <dbReference type="NCBI Taxonomy" id="1817832"/>
    <lineage>
        <taxon>Bacteria</taxon>
        <taxon>Candidatus Doudnaibacteriota</taxon>
    </lineage>
</organism>
<sequence>MAKQLKVVFFGDIVGRPGRRGVASIIPKIKEEFRPDLIIANVENSAHGKGVTDSTLADMVKAGVDVFTSGEHIHDKVREDAEVAAIFEKYPTLIKPANYSRDLPGRSELVIETLKGKVLVLNLVGQVFFRFSEFSPWTVLPQILERYEGEKLSAIILDFHAEATSEKVALGRHFDGQLSAVLGTHTHIPTADATILPKGTGYVTDVGMNGPYDSVLGMKSEVSINRFLTGEKLTYEIAETPEIWLNYVMLTIDIETKKTLSIQHEHEIIKL</sequence>